<keyword evidence="7" id="KW-0998">Cell outer membrane</keyword>
<dbReference type="EMBL" id="JARRAG010000002">
    <property type="protein sequence ID" value="MDG3004763.1"/>
    <property type="molecule type" value="Genomic_DNA"/>
</dbReference>
<evidence type="ECO:0000256" key="3">
    <source>
        <dbReference type="ARBA" id="ARBA00022448"/>
    </source>
</evidence>
<evidence type="ECO:0000313" key="9">
    <source>
        <dbReference type="EMBL" id="MDG3004763.1"/>
    </source>
</evidence>
<name>A0ABT6FAZ7_9BACT</name>
<keyword evidence="6" id="KW-0472">Membrane</keyword>
<dbReference type="Proteomes" id="UP001216907">
    <property type="component" value="Unassembled WGS sequence"/>
</dbReference>
<dbReference type="RefSeq" id="WP_277861116.1">
    <property type="nucleotide sequence ID" value="NZ_JARRAG010000002.1"/>
</dbReference>
<dbReference type="InterPro" id="IPR003423">
    <property type="entry name" value="OMP_efflux"/>
</dbReference>
<comment type="caution">
    <text evidence="9">The sequence shown here is derived from an EMBL/GenBank/DDBJ whole genome shotgun (WGS) entry which is preliminary data.</text>
</comment>
<comment type="similarity">
    <text evidence="2">Belongs to the outer membrane factor (OMF) (TC 1.B.17) family.</text>
</comment>
<proteinExistence type="inferred from homology"/>
<gene>
    <name evidence="9" type="ORF">PZE19_13325</name>
</gene>
<evidence type="ECO:0000256" key="2">
    <source>
        <dbReference type="ARBA" id="ARBA00007613"/>
    </source>
</evidence>
<feature type="compositionally biased region" description="Low complexity" evidence="8">
    <location>
        <begin position="51"/>
        <end position="65"/>
    </location>
</feature>
<reference evidence="9 10" key="1">
    <citation type="submission" date="2023-03" db="EMBL/GenBank/DDBJ databases">
        <title>Paludisphaera mucosa sp. nov. a novel planctomycete from northern fen.</title>
        <authorList>
            <person name="Ivanova A."/>
        </authorList>
    </citation>
    <scope>NUCLEOTIDE SEQUENCE [LARGE SCALE GENOMIC DNA]</scope>
    <source>
        <strain evidence="9 10">Pla2</strain>
    </source>
</reference>
<evidence type="ECO:0000256" key="5">
    <source>
        <dbReference type="ARBA" id="ARBA00022692"/>
    </source>
</evidence>
<sequence length="588" mass="62104">MAKPGRRRERAITPLTPLRWTCASVLLAALVPGCATCRDASGLPAAVGGSAPATSGAAREAASRGAGRRGRAGTQQVAASAAGPIDREVVPVSNAAPPPPADFEAPSIPPKDSEFAIDLTAALRLAEAENPLIAEARQRIGEAAAALQGAQVLLLPSLNLGTTYHNHLGNLQRSSGRILDLREQSLYFGGGSDVFAASTVEVPAVSVFSPLTDAIFEPLAARQQVVRTRFDARATANSILLEVSQQYFELMATEAFLRVRRETAEQGTEVARLTRAYADAGEGRDADAERAATELALIVVEVRQAEEEAAVAAARLAHRLHLDQSVRIRPVAPAAEVVTIVDPARTLPELLEAALAGRPEVGARSAAIDAAEYRHKQEQFRPLLPTLWVGFSAGGFGGGGSPFGTQLGNFGGRSDFDVSLFWTVRNLGMGNLSLQRRREAEVGQAVGERARTIAGVRAEAASAYASVAASRRQVDVTTYQLASAEKGFREDLDRIRSTVGRPIEVVNSLQLLNDARIARIRAVTDYNQAELRLFVALGSPPPLSGPADAPMPAAPIASPPLPPLAGLVAPGPLPLPRQVMPTRREAAR</sequence>
<keyword evidence="10" id="KW-1185">Reference proteome</keyword>
<evidence type="ECO:0000256" key="8">
    <source>
        <dbReference type="SAM" id="MobiDB-lite"/>
    </source>
</evidence>
<dbReference type="PANTHER" id="PTHR30026:SF20">
    <property type="entry name" value="OUTER MEMBRANE PROTEIN TOLC"/>
    <property type="match status" value="1"/>
</dbReference>
<evidence type="ECO:0000256" key="1">
    <source>
        <dbReference type="ARBA" id="ARBA00004442"/>
    </source>
</evidence>
<dbReference type="SUPFAM" id="SSF56954">
    <property type="entry name" value="Outer membrane efflux proteins (OEP)"/>
    <property type="match status" value="1"/>
</dbReference>
<dbReference type="Gene3D" id="1.20.1600.10">
    <property type="entry name" value="Outer membrane efflux proteins (OEP)"/>
    <property type="match status" value="1"/>
</dbReference>
<accession>A0ABT6FAZ7</accession>
<evidence type="ECO:0000256" key="6">
    <source>
        <dbReference type="ARBA" id="ARBA00023136"/>
    </source>
</evidence>
<keyword evidence="4" id="KW-1134">Transmembrane beta strand</keyword>
<dbReference type="InterPro" id="IPR051906">
    <property type="entry name" value="TolC-like"/>
</dbReference>
<dbReference type="PANTHER" id="PTHR30026">
    <property type="entry name" value="OUTER MEMBRANE PROTEIN TOLC"/>
    <property type="match status" value="1"/>
</dbReference>
<organism evidence="9 10">
    <name type="scientific">Paludisphaera mucosa</name>
    <dbReference type="NCBI Taxonomy" id="3030827"/>
    <lineage>
        <taxon>Bacteria</taxon>
        <taxon>Pseudomonadati</taxon>
        <taxon>Planctomycetota</taxon>
        <taxon>Planctomycetia</taxon>
        <taxon>Isosphaerales</taxon>
        <taxon>Isosphaeraceae</taxon>
        <taxon>Paludisphaera</taxon>
    </lineage>
</organism>
<feature type="region of interest" description="Disordered" evidence="8">
    <location>
        <begin position="46"/>
        <end position="109"/>
    </location>
</feature>
<keyword evidence="5" id="KW-0812">Transmembrane</keyword>
<protein>
    <submittedName>
        <fullName evidence="9">TolC family protein</fullName>
    </submittedName>
</protein>
<evidence type="ECO:0000256" key="4">
    <source>
        <dbReference type="ARBA" id="ARBA00022452"/>
    </source>
</evidence>
<evidence type="ECO:0000256" key="7">
    <source>
        <dbReference type="ARBA" id="ARBA00023237"/>
    </source>
</evidence>
<keyword evidence="3" id="KW-0813">Transport</keyword>
<dbReference type="Pfam" id="PF02321">
    <property type="entry name" value="OEP"/>
    <property type="match status" value="1"/>
</dbReference>
<comment type="subcellular location">
    <subcellularLocation>
        <location evidence="1">Cell outer membrane</location>
    </subcellularLocation>
</comment>
<evidence type="ECO:0000313" key="10">
    <source>
        <dbReference type="Proteomes" id="UP001216907"/>
    </source>
</evidence>